<proteinExistence type="inferred from homology"/>
<comment type="catalytic activity">
    <reaction evidence="7">
        <text>a peptidoglycan chain = a peptidoglycan chain with N-acetyl-1,6-anhydromuramyl-[peptide] at the reducing end + a peptidoglycan chain with N-acetylglucosamine at the non-reducing end.</text>
        <dbReference type="EC" id="4.2.2.29"/>
    </reaction>
</comment>
<dbReference type="HAMAP" id="MF_02065">
    <property type="entry name" value="MltG"/>
    <property type="match status" value="1"/>
</dbReference>
<keyword evidence="7" id="KW-0997">Cell inner membrane</keyword>
<sequence length="349" mass="39409">MSILAKKLLGLVFLLVVAIGLAILSFSYNELNRTVAFENDAQTYIVKKGSSVKRVLLDFKSEGWIEYPRIHELWLRYHQKTNIQSGEYEIASNQSVEQIIDQFIRGDKILRSVQFIEGKTVRDYLTALQAHEHLDQTLANMSVAEITAKIDPELKNLEGWLYPDTYLFESGTSDLEILSLAYKKMQQVLERQWLNKSEDAAVNSAYEALILASIVEKETGAAFERAEIAGVFTRRLNIGMRLQTDPTVIYGLGPDFDGNITRKDLRTDTPYNTYTRYGLPPTPIANPGEDAIFAALNPAAGNTLYFVAKGDGTHYFSSTLKEHNNAVIKYQRFGRRKDYQSSPAAEESQ</sequence>
<keyword evidence="3 7" id="KW-1133">Transmembrane helix</keyword>
<dbReference type="InterPro" id="IPR003770">
    <property type="entry name" value="MLTG-like"/>
</dbReference>
<dbReference type="CDD" id="cd08010">
    <property type="entry name" value="MltG_like"/>
    <property type="match status" value="1"/>
</dbReference>
<evidence type="ECO:0000256" key="2">
    <source>
        <dbReference type="ARBA" id="ARBA00022692"/>
    </source>
</evidence>
<dbReference type="GO" id="GO:0005886">
    <property type="term" value="C:plasma membrane"/>
    <property type="evidence" value="ECO:0007669"/>
    <property type="project" value="UniProtKB-UniRule"/>
</dbReference>
<keyword evidence="9" id="KW-1185">Reference proteome</keyword>
<dbReference type="RefSeq" id="WP_132700469.1">
    <property type="nucleotide sequence ID" value="NZ_SLZR01000003.1"/>
</dbReference>
<keyword evidence="4 7" id="KW-0472">Membrane</keyword>
<dbReference type="Proteomes" id="UP000295793">
    <property type="component" value="Unassembled WGS sequence"/>
</dbReference>
<reference evidence="8 9" key="1">
    <citation type="submission" date="2019-03" db="EMBL/GenBank/DDBJ databases">
        <title>Genomic Encyclopedia of Archaeal and Bacterial Type Strains, Phase II (KMG-II): from individual species to whole genera.</title>
        <authorList>
            <person name="Goeker M."/>
        </authorList>
    </citation>
    <scope>NUCLEOTIDE SEQUENCE [LARGE SCALE GENOMIC DNA]</scope>
    <source>
        <strain evidence="8 9">DSM 15388</strain>
    </source>
</reference>
<evidence type="ECO:0000256" key="6">
    <source>
        <dbReference type="ARBA" id="ARBA00023316"/>
    </source>
</evidence>
<dbReference type="Pfam" id="PF02618">
    <property type="entry name" value="YceG"/>
    <property type="match status" value="1"/>
</dbReference>
<dbReference type="OrthoDB" id="9814591at2"/>
<dbReference type="GO" id="GO:0008932">
    <property type="term" value="F:lytic endotransglycosylase activity"/>
    <property type="evidence" value="ECO:0007669"/>
    <property type="project" value="UniProtKB-UniRule"/>
</dbReference>
<evidence type="ECO:0000313" key="8">
    <source>
        <dbReference type="EMBL" id="TCS42554.1"/>
    </source>
</evidence>
<keyword evidence="5 7" id="KW-0456">Lyase</keyword>
<comment type="similarity">
    <text evidence="7">Belongs to the transglycosylase MltG family.</text>
</comment>
<name>A0A4R3I8T8_9GAMM</name>
<evidence type="ECO:0000313" key="9">
    <source>
        <dbReference type="Proteomes" id="UP000295793"/>
    </source>
</evidence>
<comment type="function">
    <text evidence="7">Functions as a peptidoglycan terminase that cleaves nascent peptidoglycan strands endolytically to terminate their elongation.</text>
</comment>
<dbReference type="NCBIfam" id="TIGR00247">
    <property type="entry name" value="endolytic transglycosylase MltG"/>
    <property type="match status" value="1"/>
</dbReference>
<evidence type="ECO:0000256" key="5">
    <source>
        <dbReference type="ARBA" id="ARBA00023239"/>
    </source>
</evidence>
<dbReference type="GO" id="GO:0009252">
    <property type="term" value="P:peptidoglycan biosynthetic process"/>
    <property type="evidence" value="ECO:0007669"/>
    <property type="project" value="UniProtKB-UniRule"/>
</dbReference>
<evidence type="ECO:0000256" key="7">
    <source>
        <dbReference type="HAMAP-Rule" id="MF_02065"/>
    </source>
</evidence>
<organism evidence="8 9">
    <name type="scientific">Reinekea marinisedimentorum</name>
    <dbReference type="NCBI Taxonomy" id="230495"/>
    <lineage>
        <taxon>Bacteria</taxon>
        <taxon>Pseudomonadati</taxon>
        <taxon>Pseudomonadota</taxon>
        <taxon>Gammaproteobacteria</taxon>
        <taxon>Oceanospirillales</taxon>
        <taxon>Saccharospirillaceae</taxon>
        <taxon>Reinekea</taxon>
    </lineage>
</organism>
<comment type="caution">
    <text evidence="8">The sequence shown here is derived from an EMBL/GenBank/DDBJ whole genome shotgun (WGS) entry which is preliminary data.</text>
</comment>
<feature type="site" description="Important for catalytic activity" evidence="7">
    <location>
        <position position="218"/>
    </location>
</feature>
<protein>
    <recommendedName>
        <fullName evidence="7">Endolytic murein transglycosylase</fullName>
        <ecNumber evidence="7">4.2.2.29</ecNumber>
    </recommendedName>
    <alternativeName>
        <fullName evidence="7">Peptidoglycan lytic transglycosylase</fullName>
    </alternativeName>
    <alternativeName>
        <fullName evidence="7">Peptidoglycan polymerization terminase</fullName>
    </alternativeName>
</protein>
<dbReference type="Gene3D" id="3.30.1490.480">
    <property type="entry name" value="Endolytic murein transglycosylase"/>
    <property type="match status" value="1"/>
</dbReference>
<gene>
    <name evidence="7" type="primary">mltG</name>
    <name evidence="8" type="ORF">BCF53_103215</name>
</gene>
<dbReference type="GO" id="GO:0071555">
    <property type="term" value="P:cell wall organization"/>
    <property type="evidence" value="ECO:0007669"/>
    <property type="project" value="UniProtKB-KW"/>
</dbReference>
<evidence type="ECO:0000256" key="3">
    <source>
        <dbReference type="ARBA" id="ARBA00022989"/>
    </source>
</evidence>
<keyword evidence="2 7" id="KW-0812">Transmembrane</keyword>
<evidence type="ECO:0000256" key="1">
    <source>
        <dbReference type="ARBA" id="ARBA00022475"/>
    </source>
</evidence>
<dbReference type="Gene3D" id="3.30.160.60">
    <property type="entry name" value="Classic Zinc Finger"/>
    <property type="match status" value="1"/>
</dbReference>
<keyword evidence="6 7" id="KW-0961">Cell wall biogenesis/degradation</keyword>
<keyword evidence="1 7" id="KW-1003">Cell membrane</keyword>
<dbReference type="EC" id="4.2.2.29" evidence="7"/>
<dbReference type="AlphaFoldDB" id="A0A4R3I8T8"/>
<dbReference type="EMBL" id="SLZR01000003">
    <property type="protein sequence ID" value="TCS42554.1"/>
    <property type="molecule type" value="Genomic_DNA"/>
</dbReference>
<dbReference type="PANTHER" id="PTHR30518">
    <property type="entry name" value="ENDOLYTIC MUREIN TRANSGLYCOSYLASE"/>
    <property type="match status" value="1"/>
</dbReference>
<dbReference type="PANTHER" id="PTHR30518:SF2">
    <property type="entry name" value="ENDOLYTIC MUREIN TRANSGLYCOSYLASE"/>
    <property type="match status" value="1"/>
</dbReference>
<accession>A0A4R3I8T8</accession>
<evidence type="ECO:0000256" key="4">
    <source>
        <dbReference type="ARBA" id="ARBA00023136"/>
    </source>
</evidence>